<sequence>MLTRVAGDGLVAHSLVVALLSLRFGPYMHNLGLVVVLRLLLTDRIDHSGTLQRLGALSLGRLLGPSCLDLTLIGGWRGALRHLGRLTRTIIGCADHSVGVSAIEVLVVPDLLA</sequence>
<dbReference type="Proteomes" id="UP000192434">
    <property type="component" value="Unassembled WGS sequence"/>
</dbReference>
<reference evidence="2 3" key="1">
    <citation type="submission" date="2016-12" db="EMBL/GenBank/DDBJ databases">
        <title>The new phylogeny of genus Mycobacterium.</title>
        <authorList>
            <person name="Tortoli E."/>
            <person name="Trovato A."/>
            <person name="Cirillo D.M."/>
        </authorList>
    </citation>
    <scope>NUCLEOTIDE SEQUENCE [LARGE SCALE GENOMIC DNA]</scope>
    <source>
        <strain evidence="2 3">CCUG 66554</strain>
    </source>
</reference>
<organism evidence="2 3">
    <name type="scientific">Mycobacteroides saopaulense</name>
    <dbReference type="NCBI Taxonomy" id="1578165"/>
    <lineage>
        <taxon>Bacteria</taxon>
        <taxon>Bacillati</taxon>
        <taxon>Actinomycetota</taxon>
        <taxon>Actinomycetes</taxon>
        <taxon>Mycobacteriales</taxon>
        <taxon>Mycobacteriaceae</taxon>
        <taxon>Mycobacteroides</taxon>
    </lineage>
</organism>
<dbReference type="EMBL" id="MVII01000035">
    <property type="protein sequence ID" value="ORB50627.1"/>
    <property type="molecule type" value="Genomic_DNA"/>
</dbReference>
<keyword evidence="1" id="KW-0472">Membrane</keyword>
<comment type="caution">
    <text evidence="2">The sequence shown here is derived from an EMBL/GenBank/DDBJ whole genome shotgun (WGS) entry which is preliminary data.</text>
</comment>
<dbReference type="AlphaFoldDB" id="A0A1X0IRK0"/>
<keyword evidence="1" id="KW-1133">Transmembrane helix</keyword>
<evidence type="ECO:0000313" key="2">
    <source>
        <dbReference type="EMBL" id="ORB50627.1"/>
    </source>
</evidence>
<evidence type="ECO:0000313" key="3">
    <source>
        <dbReference type="Proteomes" id="UP000192434"/>
    </source>
</evidence>
<evidence type="ECO:0000256" key="1">
    <source>
        <dbReference type="SAM" id="Phobius"/>
    </source>
</evidence>
<name>A0A1X0IRK0_9MYCO</name>
<protein>
    <submittedName>
        <fullName evidence="2">Uncharacterized protein</fullName>
    </submittedName>
</protein>
<feature type="transmembrane region" description="Helical" evidence="1">
    <location>
        <begin position="24"/>
        <end position="41"/>
    </location>
</feature>
<proteinExistence type="predicted"/>
<keyword evidence="1" id="KW-0812">Transmembrane</keyword>
<accession>A0A1X0IRK0</accession>
<gene>
    <name evidence="2" type="ORF">BST43_22135</name>
</gene>